<dbReference type="EMBL" id="JAHQIW010004735">
    <property type="protein sequence ID" value="KAJ1363472.1"/>
    <property type="molecule type" value="Genomic_DNA"/>
</dbReference>
<protein>
    <submittedName>
        <fullName evidence="1">Uncharacterized protein</fullName>
    </submittedName>
</protein>
<gene>
    <name evidence="1" type="ORF">KIN20_023346</name>
</gene>
<evidence type="ECO:0000313" key="1">
    <source>
        <dbReference type="EMBL" id="KAJ1363472.1"/>
    </source>
</evidence>
<organism evidence="1 2">
    <name type="scientific">Parelaphostrongylus tenuis</name>
    <name type="common">Meningeal worm</name>
    <dbReference type="NCBI Taxonomy" id="148309"/>
    <lineage>
        <taxon>Eukaryota</taxon>
        <taxon>Metazoa</taxon>
        <taxon>Ecdysozoa</taxon>
        <taxon>Nematoda</taxon>
        <taxon>Chromadorea</taxon>
        <taxon>Rhabditida</taxon>
        <taxon>Rhabditina</taxon>
        <taxon>Rhabditomorpha</taxon>
        <taxon>Strongyloidea</taxon>
        <taxon>Metastrongylidae</taxon>
        <taxon>Parelaphostrongylus</taxon>
    </lineage>
</organism>
<name>A0AAD5N724_PARTN</name>
<proteinExistence type="predicted"/>
<sequence length="168" mass="18896">MRRESTIGNGSTELSYSSQLNLFNYKSMKFVTKLPKGYSLPKVPSDQHGEKLSELTDGEWEKAEQALPHDFLNLQRSSDRVSVYAAPQIEAESQLRTERQKQPIAIEKLITKSSEKLKEPPKPIETLAQLCAAITEFLNEDRSKNRGIQVHISVRTIGPNGTEYGLPP</sequence>
<dbReference type="Proteomes" id="UP001196413">
    <property type="component" value="Unassembled WGS sequence"/>
</dbReference>
<accession>A0AAD5N724</accession>
<keyword evidence="2" id="KW-1185">Reference proteome</keyword>
<dbReference type="Pfam" id="PF17309">
    <property type="entry name" value="DUF5356"/>
    <property type="match status" value="1"/>
</dbReference>
<dbReference type="InterPro" id="IPR020149">
    <property type="entry name" value="Uncharacterised_C02F5.10"/>
</dbReference>
<comment type="caution">
    <text evidence="1">The sequence shown here is derived from an EMBL/GenBank/DDBJ whole genome shotgun (WGS) entry which is preliminary data.</text>
</comment>
<dbReference type="AlphaFoldDB" id="A0AAD5N724"/>
<evidence type="ECO:0000313" key="2">
    <source>
        <dbReference type="Proteomes" id="UP001196413"/>
    </source>
</evidence>
<reference evidence="1" key="1">
    <citation type="submission" date="2021-06" db="EMBL/GenBank/DDBJ databases">
        <title>Parelaphostrongylus tenuis whole genome reference sequence.</title>
        <authorList>
            <person name="Garwood T.J."/>
            <person name="Larsen P.A."/>
            <person name="Fountain-Jones N.M."/>
            <person name="Garbe J.R."/>
            <person name="Macchietto M.G."/>
            <person name="Kania S.A."/>
            <person name="Gerhold R.W."/>
            <person name="Richards J.E."/>
            <person name="Wolf T.M."/>
        </authorList>
    </citation>
    <scope>NUCLEOTIDE SEQUENCE</scope>
    <source>
        <strain evidence="1">MNPRO001-30</strain>
        <tissue evidence="1">Meninges</tissue>
    </source>
</reference>